<dbReference type="InterPro" id="IPR042197">
    <property type="entry name" value="Apaf_helical"/>
</dbReference>
<dbReference type="PANTHER" id="PTHR36766:SF55">
    <property type="entry name" value="OS11G0492900 PROTEIN"/>
    <property type="match status" value="1"/>
</dbReference>
<evidence type="ECO:0000256" key="3">
    <source>
        <dbReference type="ARBA" id="ARBA00022737"/>
    </source>
</evidence>
<feature type="domain" description="Disease resistance N-terminal" evidence="8">
    <location>
        <begin position="15"/>
        <end position="99"/>
    </location>
</feature>
<dbReference type="InterPro" id="IPR036388">
    <property type="entry name" value="WH-like_DNA-bd_sf"/>
</dbReference>
<dbReference type="InterPro" id="IPR027417">
    <property type="entry name" value="P-loop_NTPase"/>
</dbReference>
<dbReference type="Gene3D" id="3.80.10.10">
    <property type="entry name" value="Ribonuclease Inhibitor"/>
    <property type="match status" value="3"/>
</dbReference>
<organism evidence="11">
    <name type="scientific">Aegilops tauschii</name>
    <name type="common">Tausch's goatgrass</name>
    <name type="synonym">Aegilops squarrosa</name>
    <dbReference type="NCBI Taxonomy" id="37682"/>
    <lineage>
        <taxon>Eukaryota</taxon>
        <taxon>Viridiplantae</taxon>
        <taxon>Streptophyta</taxon>
        <taxon>Embryophyta</taxon>
        <taxon>Tracheophyta</taxon>
        <taxon>Spermatophyta</taxon>
        <taxon>Magnoliopsida</taxon>
        <taxon>Liliopsida</taxon>
        <taxon>Poales</taxon>
        <taxon>Poaceae</taxon>
        <taxon>BOP clade</taxon>
        <taxon>Pooideae</taxon>
        <taxon>Triticodae</taxon>
        <taxon>Triticeae</taxon>
        <taxon>Triticinae</taxon>
        <taxon>Aegilops</taxon>
    </lineage>
</organism>
<dbReference type="GO" id="GO:0042742">
    <property type="term" value="P:defense response to bacterium"/>
    <property type="evidence" value="ECO:0007669"/>
    <property type="project" value="UniProtKB-ARBA"/>
</dbReference>
<evidence type="ECO:0000256" key="2">
    <source>
        <dbReference type="ARBA" id="ARBA00022614"/>
    </source>
</evidence>
<comment type="similarity">
    <text evidence="1">Belongs to the disease resistance NB-LRR family.</text>
</comment>
<evidence type="ECO:0000259" key="8">
    <source>
        <dbReference type="Pfam" id="PF18052"/>
    </source>
</evidence>
<sequence>MAATVVVNIVVGPLVKIVLEKASNYLLDKYKVMKGMEEQHEILKRRLPAILDVIADAEQAAAHREGAAAWLQAIKKVTYQANEVFDEFKYEALRRKAKKEGHYKELGFSVVKLFPTHNRFIFRNRMGRKLRKIVRAIEVLVAEMKDFDFKHQQPLRAYNQWRQKDHDIFDPEKITSRSRAKDKKKLVDILVGQANNADLTVVPIVGMGGLGKTTLAQLVYNDTEIQKHFNLLLWVCVSDNFDVDSLAKSIVEAALEKNGAEAATSMRTKTPLDGLQNVVSGQRYLLVLDDVWTREVHKWEQLKACLERGGMGSVVLTTTRDKGVAEIVGTVEAYNLGALDGQYIKEIIETMSFSCLKKGEERPAVLMNMVDEIVERCSGSPLAAMALGSVLRNKTSEEEWKDVSSRSNICTVESGILPILKLSYNDLPPQMKQCFAFCAIFPKDYEINVDKLIQLWIAHGFIIQEKQVRLENIGKQIFNELVSRSFFQDVKQVQTTIGEIEQDGACYVRSTCKIHDLMHDVALSVMENECALATEDPGKIGYVFSTEEPSQSEWLPDTARHLFLSCKEPARKLNSSLKNSSSAIQTLLCDSFMSRSLHHLAKYSSLQALQLRLLGSFPLKPKHLHHLRYLDLSRSLIKALPEDMSILYNLQTLNLSGCVSLRELPRQMKYMAALRHLYTHGCPELKGMPRDLRKLTSLQTLTCFVAGSGSNCSNVGELGNLNLGGQLELHHLENVTEEAAKAANLVMKKEVTELTLKWTVGSDNVVDEPSSRDDAKVLEELKPHDGLHAIRIHTYGGTTFPTWTAMLQNIVVIHISHCKKLQWFFSGDINTSFAFPNLKELTLQELVCFERWWEIDNVTQGEVVMFPRLEKLRISQCEKLTALPGQPTFPNLQITRIERCPELTTRVESPKLSVLKMEGHDVQLFQWVARHMTSLTNVELHSLVDSTETTSAVAEDGLREVLDCKEKWNDHDFPLTVLVLQNFKSGITELCSCFVHLQDLSVWRCHALLHWPEKEFEGLVSLRKLVIHQCENLTGYAQASTEPSTSSEKSQLLPRLELLVIRKCESLVEVFNVPASLRVMEILYCKKLESISGRRLLQGQSASSIHQGPSSIAEVSSSPSSGVGVENLETLKLVECHSLTGVLRLPSSLKVLDIDSCSGLTSLESHSGELPSLEYLYLWSCNKLSSLLDGPRAYSYLQSLYIKNCPGIKAFPTSLQQRLGSIQEEYTDAHYYGTVGIFFSNEVRNFGIHNSTSRTASGFFSSTPIVDKSLLPNGRQKSVILIAHRRRGGRCRQTLLDHHQEVQKKESCKK</sequence>
<dbReference type="PANTHER" id="PTHR36766">
    <property type="entry name" value="PLANT BROAD-SPECTRUM MILDEW RESISTANCE PROTEIN RPW8"/>
    <property type="match status" value="1"/>
</dbReference>
<evidence type="ECO:0000256" key="1">
    <source>
        <dbReference type="ARBA" id="ARBA00008894"/>
    </source>
</evidence>
<dbReference type="FunFam" id="1.10.10.10:FF:000322">
    <property type="entry name" value="Probable disease resistance protein At1g63360"/>
    <property type="match status" value="1"/>
</dbReference>
<dbReference type="InterPro" id="IPR032675">
    <property type="entry name" value="LRR_dom_sf"/>
</dbReference>
<feature type="domain" description="R13L1/DRL21-like LRR repeat region" evidence="10">
    <location>
        <begin position="716"/>
        <end position="845"/>
    </location>
</feature>
<dbReference type="Gene3D" id="1.10.10.10">
    <property type="entry name" value="Winged helix-like DNA-binding domain superfamily/Winged helix DNA-binding domain"/>
    <property type="match status" value="1"/>
</dbReference>
<dbReference type="Pfam" id="PF23559">
    <property type="entry name" value="WHD_DRP"/>
    <property type="match status" value="1"/>
</dbReference>
<dbReference type="InterPro" id="IPR058922">
    <property type="entry name" value="WHD_DRP"/>
</dbReference>
<evidence type="ECO:0000256" key="6">
    <source>
        <dbReference type="ARBA" id="ARBA00022840"/>
    </source>
</evidence>
<name>N1R5U4_AEGTA</name>
<reference evidence="11" key="1">
    <citation type="submission" date="2015-06" db="UniProtKB">
        <authorList>
            <consortium name="EnsemblPlants"/>
        </authorList>
    </citation>
    <scope>IDENTIFICATION</scope>
</reference>
<feature type="domain" description="NB-ARC" evidence="7">
    <location>
        <begin position="182"/>
        <end position="330"/>
    </location>
</feature>
<proteinExistence type="inferred from homology"/>
<dbReference type="Gene3D" id="3.40.50.300">
    <property type="entry name" value="P-loop containing nucleotide triphosphate hydrolases"/>
    <property type="match status" value="1"/>
</dbReference>
<dbReference type="Gene3D" id="1.10.8.430">
    <property type="entry name" value="Helical domain of apoptotic protease-activating factors"/>
    <property type="match status" value="1"/>
</dbReference>
<evidence type="ECO:0000313" key="11">
    <source>
        <dbReference type="EnsemblPlants" id="EMT33800"/>
    </source>
</evidence>
<dbReference type="GO" id="GO:0043531">
    <property type="term" value="F:ADP binding"/>
    <property type="evidence" value="ECO:0007669"/>
    <property type="project" value="InterPro"/>
</dbReference>
<evidence type="ECO:0000256" key="5">
    <source>
        <dbReference type="ARBA" id="ARBA00022821"/>
    </source>
</evidence>
<accession>N1R5U4</accession>
<dbReference type="Pfam" id="PF18052">
    <property type="entry name" value="Rx_N"/>
    <property type="match status" value="1"/>
</dbReference>
<keyword evidence="5" id="KW-0611">Plant defense</keyword>
<dbReference type="InterPro" id="IPR041118">
    <property type="entry name" value="Rx_N"/>
</dbReference>
<keyword evidence="2" id="KW-0433">Leucine-rich repeat</keyword>
<dbReference type="GO" id="GO:0002758">
    <property type="term" value="P:innate immune response-activating signaling pathway"/>
    <property type="evidence" value="ECO:0007669"/>
    <property type="project" value="UniProtKB-ARBA"/>
</dbReference>
<dbReference type="Pfam" id="PF25019">
    <property type="entry name" value="LRR_R13L1-DRL21"/>
    <property type="match status" value="1"/>
</dbReference>
<keyword evidence="6" id="KW-0067">ATP-binding</keyword>
<dbReference type="ExpressionAtlas" id="N1R5U4">
    <property type="expression patterns" value="baseline"/>
</dbReference>
<keyword evidence="3" id="KW-0677">Repeat</keyword>
<protein>
    <submittedName>
        <fullName evidence="11">Putative disease resistance protein RGA4</fullName>
    </submittedName>
</protein>
<dbReference type="SUPFAM" id="SSF52058">
    <property type="entry name" value="L domain-like"/>
    <property type="match status" value="2"/>
</dbReference>
<dbReference type="EnsemblPlants" id="EMT33800">
    <property type="protein sequence ID" value="EMT33800"/>
    <property type="gene ID" value="F775_11646"/>
</dbReference>
<dbReference type="InterPro" id="IPR056789">
    <property type="entry name" value="LRR_R13L1-DRL21"/>
</dbReference>
<evidence type="ECO:0000259" key="10">
    <source>
        <dbReference type="Pfam" id="PF25019"/>
    </source>
</evidence>
<dbReference type="GO" id="GO:0005524">
    <property type="term" value="F:ATP binding"/>
    <property type="evidence" value="ECO:0007669"/>
    <property type="project" value="UniProtKB-KW"/>
</dbReference>
<dbReference type="Gene3D" id="1.20.5.4130">
    <property type="match status" value="1"/>
</dbReference>
<dbReference type="GO" id="GO:0009626">
    <property type="term" value="P:plant-type hypersensitive response"/>
    <property type="evidence" value="ECO:0007669"/>
    <property type="project" value="UniProtKB-ARBA"/>
</dbReference>
<feature type="domain" description="Disease resistance protein winged helix" evidence="9">
    <location>
        <begin position="440"/>
        <end position="522"/>
    </location>
</feature>
<keyword evidence="4" id="KW-0547">Nucleotide-binding</keyword>
<dbReference type="PRINTS" id="PR00364">
    <property type="entry name" value="DISEASERSIST"/>
</dbReference>
<dbReference type="SUPFAM" id="SSF52540">
    <property type="entry name" value="P-loop containing nucleoside triphosphate hydrolases"/>
    <property type="match status" value="1"/>
</dbReference>
<dbReference type="InterPro" id="IPR002182">
    <property type="entry name" value="NB-ARC"/>
</dbReference>
<evidence type="ECO:0000256" key="4">
    <source>
        <dbReference type="ARBA" id="ARBA00022741"/>
    </source>
</evidence>
<dbReference type="Pfam" id="PF00931">
    <property type="entry name" value="NB-ARC"/>
    <property type="match status" value="1"/>
</dbReference>
<evidence type="ECO:0000259" key="7">
    <source>
        <dbReference type="Pfam" id="PF00931"/>
    </source>
</evidence>
<evidence type="ECO:0000259" key="9">
    <source>
        <dbReference type="Pfam" id="PF23559"/>
    </source>
</evidence>